<comment type="caution">
    <text evidence="2">The sequence shown here is derived from an EMBL/GenBank/DDBJ whole genome shotgun (WGS) entry which is preliminary data.</text>
</comment>
<gene>
    <name evidence="2" type="ORF">QQF64_004176</name>
</gene>
<name>A0ABR3MHL3_9TELE</name>
<evidence type="ECO:0000313" key="2">
    <source>
        <dbReference type="EMBL" id="KAL1263821.1"/>
    </source>
</evidence>
<dbReference type="EMBL" id="JAYMGO010000012">
    <property type="protein sequence ID" value="KAL1263821.1"/>
    <property type="molecule type" value="Genomic_DNA"/>
</dbReference>
<accession>A0ABR3MHL3</accession>
<reference evidence="2 3" key="1">
    <citation type="submission" date="2023-09" db="EMBL/GenBank/DDBJ databases">
        <authorList>
            <person name="Wang M."/>
        </authorList>
    </citation>
    <scope>NUCLEOTIDE SEQUENCE [LARGE SCALE GENOMIC DNA]</scope>
    <source>
        <strain evidence="2">GT-2023</strain>
        <tissue evidence="2">Liver</tissue>
    </source>
</reference>
<keyword evidence="3" id="KW-1185">Reference proteome</keyword>
<organism evidence="2 3">
    <name type="scientific">Cirrhinus molitorella</name>
    <name type="common">mud carp</name>
    <dbReference type="NCBI Taxonomy" id="172907"/>
    <lineage>
        <taxon>Eukaryota</taxon>
        <taxon>Metazoa</taxon>
        <taxon>Chordata</taxon>
        <taxon>Craniata</taxon>
        <taxon>Vertebrata</taxon>
        <taxon>Euteleostomi</taxon>
        <taxon>Actinopterygii</taxon>
        <taxon>Neopterygii</taxon>
        <taxon>Teleostei</taxon>
        <taxon>Ostariophysi</taxon>
        <taxon>Cypriniformes</taxon>
        <taxon>Cyprinidae</taxon>
        <taxon>Labeoninae</taxon>
        <taxon>Labeonini</taxon>
        <taxon>Cirrhinus</taxon>
    </lineage>
</organism>
<feature type="signal peptide" evidence="1">
    <location>
        <begin position="1"/>
        <end position="49"/>
    </location>
</feature>
<feature type="chain" id="PRO_5046816299" evidence="1">
    <location>
        <begin position="50"/>
        <end position="116"/>
    </location>
</feature>
<dbReference type="Proteomes" id="UP001558613">
    <property type="component" value="Unassembled WGS sequence"/>
</dbReference>
<evidence type="ECO:0000256" key="1">
    <source>
        <dbReference type="SAM" id="SignalP"/>
    </source>
</evidence>
<evidence type="ECO:0000313" key="3">
    <source>
        <dbReference type="Proteomes" id="UP001558613"/>
    </source>
</evidence>
<protein>
    <submittedName>
        <fullName evidence="2">Uncharacterized protein</fullName>
    </submittedName>
</protein>
<keyword evidence="1" id="KW-0732">Signal</keyword>
<sequence>MLKLLSHAGKALGWAGMGCMCRAVMQTWHPLLPPPLLPLLLLLLFTGSGRPPEPRGRDLWRGPALMSLALRDYADSCWSEQASCWPAPHVNLNSSLRLDSRFWGLMRKNARNSRET</sequence>
<proteinExistence type="predicted"/>